<evidence type="ECO:0000313" key="3">
    <source>
        <dbReference type="Proteomes" id="UP000076038"/>
    </source>
</evidence>
<reference evidence="1" key="3">
    <citation type="submission" date="2016-04" db="EMBL/GenBank/DDBJ databases">
        <authorList>
            <person name="Evans L.H."/>
            <person name="Alamgir A."/>
            <person name="Owens N."/>
            <person name="Weber N.D."/>
            <person name="Virtaneva K."/>
            <person name="Barbian K."/>
            <person name="Babar A."/>
            <person name="Rosenke K."/>
        </authorList>
    </citation>
    <scope>NUCLEOTIDE SEQUENCE</scope>
    <source>
        <strain evidence="1">PBTS2</strain>
        <plasmid evidence="1">unnamed1</plasmid>
    </source>
</reference>
<dbReference type="KEGG" id="rhs:A3Q41_04914"/>
<dbReference type="EMBL" id="CP015221">
    <property type="protein sequence ID" value="AMY26304.1"/>
    <property type="molecule type" value="Genomic_DNA"/>
</dbReference>
<dbReference type="OrthoDB" id="4440184at2"/>
<name>A0A143QT66_RHOFA</name>
<protein>
    <recommendedName>
        <fullName evidence="4">MinD-like ATPase involved in chromosome partitioning or flagellar assembly</fullName>
    </recommendedName>
</protein>
<organism evidence="1 3">
    <name type="scientific">Rhodococcoides fascians</name>
    <name type="common">Rhodococcus fascians</name>
    <dbReference type="NCBI Taxonomy" id="1828"/>
    <lineage>
        <taxon>Bacteria</taxon>
        <taxon>Bacillati</taxon>
        <taxon>Actinomycetota</taxon>
        <taxon>Actinomycetes</taxon>
        <taxon>Mycobacteriales</taxon>
        <taxon>Nocardiaceae</taxon>
        <taxon>Rhodococcoides</taxon>
    </lineage>
</organism>
<geneLocation type="plasmid" evidence="1 3">
    <name>unnamed1</name>
</geneLocation>
<sequence length="255" mass="25843">MSTVVPIRPGKTPPPQQVCIVVGSSAGGASSTTTALGLATAMTTPKFPVVVADATTDGGNLFERAAAHTLDTPVTAGLPVSSAATTSNATVCGPTSDRSDLTLIDSIFASRGAARIYDVGTALDAPRVASLRGQAVLVLTAIARAEPLTRLRGRLEHIRAAHGATALARTVVVISHTIPAGSVDLTAVRTGLSPVLGALVEVPFDSALAAPGLFDHRRVAQATTAAWSTAASAALALSLAAADIETDQQRKREQA</sequence>
<gene>
    <name evidence="1" type="ORF">A3Q41_04914</name>
    <name evidence="2" type="ORF">A3Q41_05049</name>
</gene>
<reference evidence="3" key="2">
    <citation type="submission" date="2016-04" db="EMBL/GenBank/DDBJ databases">
        <title>Complete Genome and Plasmid Sequences for Rhodococcus fascians D188 and Draft Sequences for Rhodococcus spp. Isolates PBTS 1 and PBTS 2.</title>
        <authorList>
            <person name="Stamer R."/>
            <person name="Vereecke D."/>
            <person name="Zhang Y."/>
            <person name="Schilkey F."/>
            <person name="Devitt N."/>
            <person name="Randall J."/>
        </authorList>
    </citation>
    <scope>NUCLEOTIDE SEQUENCE [LARGE SCALE GENOMIC DNA]</scope>
    <source>
        <strain evidence="3">PBTS2</strain>
        <plasmid evidence="3">unnamed1</plasmid>
    </source>
</reference>
<dbReference type="EMBL" id="CP015221">
    <property type="protein sequence ID" value="AMY26169.1"/>
    <property type="molecule type" value="Genomic_DNA"/>
</dbReference>
<proteinExistence type="predicted"/>
<keyword evidence="3" id="KW-1185">Reference proteome</keyword>
<evidence type="ECO:0000313" key="2">
    <source>
        <dbReference type="EMBL" id="AMY26304.1"/>
    </source>
</evidence>
<reference evidence="1 3" key="1">
    <citation type="journal article" date="2016" name="Genome Announc.">
        <title>Complete Genome and Plasmid Sequences for Rhodococcus fascians D188 and Draft Sequences for Rhodococcus Isolates PBTS 1 and PBTS 2.</title>
        <authorList>
            <person name="Stamler R.A."/>
            <person name="Vereecke D."/>
            <person name="Zhang Y."/>
            <person name="Schilkey F."/>
            <person name="Devitt N."/>
            <person name="Randall J.J."/>
        </authorList>
    </citation>
    <scope>NUCLEOTIDE SEQUENCE [LARGE SCALE GENOMIC DNA]</scope>
    <source>
        <strain evidence="1 3">PBTS2</strain>
        <plasmid evidence="1">unnamed1</plasmid>
    </source>
</reference>
<dbReference type="Proteomes" id="UP000076038">
    <property type="component" value="Plasmid unnamed1"/>
</dbReference>
<accession>A0A143QT66</accession>
<evidence type="ECO:0008006" key="4">
    <source>
        <dbReference type="Google" id="ProtNLM"/>
    </source>
</evidence>
<keyword evidence="1" id="KW-0614">Plasmid</keyword>
<evidence type="ECO:0000313" key="1">
    <source>
        <dbReference type="EMBL" id="AMY26169.1"/>
    </source>
</evidence>
<dbReference type="KEGG" id="rhs:A3Q41_05049"/>
<dbReference type="PATRIC" id="fig|1653479.3.peg.4975"/>
<dbReference type="AlphaFoldDB" id="A0A143QT66"/>
<dbReference type="RefSeq" id="WP_063216946.1">
    <property type="nucleotide sequence ID" value="NZ_CP015221.1"/>
</dbReference>